<feature type="domain" description="FAD dependent oxidoreductase" evidence="2">
    <location>
        <begin position="29"/>
        <end position="379"/>
    </location>
</feature>
<organism evidence="3 4">
    <name type="scientific">Hypericibacter terrae</name>
    <dbReference type="NCBI Taxonomy" id="2602015"/>
    <lineage>
        <taxon>Bacteria</taxon>
        <taxon>Pseudomonadati</taxon>
        <taxon>Pseudomonadota</taxon>
        <taxon>Alphaproteobacteria</taxon>
        <taxon>Rhodospirillales</taxon>
        <taxon>Dongiaceae</taxon>
        <taxon>Hypericibacter</taxon>
    </lineage>
</organism>
<evidence type="ECO:0000313" key="3">
    <source>
        <dbReference type="EMBL" id="QEX17055.1"/>
    </source>
</evidence>
<accession>A0A5J6MKK1</accession>
<proteinExistence type="predicted"/>
<name>A0A5J6MKK1_9PROT</name>
<protein>
    <submittedName>
        <fullName evidence="3">FAD-binding oxidoreductase</fullName>
    </submittedName>
</protein>
<dbReference type="PANTHER" id="PTHR13847">
    <property type="entry name" value="SARCOSINE DEHYDROGENASE-RELATED"/>
    <property type="match status" value="1"/>
</dbReference>
<dbReference type="InterPro" id="IPR006076">
    <property type="entry name" value="FAD-dep_OxRdtase"/>
</dbReference>
<dbReference type="Gene3D" id="3.30.9.10">
    <property type="entry name" value="D-Amino Acid Oxidase, subunit A, domain 2"/>
    <property type="match status" value="1"/>
</dbReference>
<sequence>MAQHINSYYAQTATPGIDYPALAGKIETDICIVGGGLAGLSAGLSLAERGRSVVVVEANKVGWGASGRNGGFVSPGFSGGAERVLKTSGPRDARALWDLTRDAVKLIRSRIDRYAIPAQPVDSGMVGGWWRDDPAEARAEMKFMTENFGVELEWWPKEKLRQFLITDRYHGGLYRNEGFHFHPLNYARGVAKTLAGKGGKLFEQSRVTGLELKGAVKRVKTEGGEVVAKTVLICCGGYIRDLEPRLSRALKPVATYVMVTEPLGERLKTAINCNYAVYDSRFDFDYYRPLPDTRILWGGGVTMFGEDPPRLARWLRKRMLAVYPQLADVKVELAWGGLMGYPAHKMPQLGEIETNVWYCMGYGGHGMGTTAMTGELVASAIVEGDKRWELLRPYGLQWTGGFPGTVYGQLVYWQAQFKDWIRG</sequence>
<reference evidence="3 4" key="1">
    <citation type="submission" date="2019-08" db="EMBL/GenBank/DDBJ databases">
        <title>Hyperibacter terrae gen. nov., sp. nov. and Hyperibacter viscosus sp. nov., two new members in the family Rhodospirillaceae isolated from the rhizosphere of Hypericum perforatum.</title>
        <authorList>
            <person name="Noviana Z."/>
        </authorList>
    </citation>
    <scope>NUCLEOTIDE SEQUENCE [LARGE SCALE GENOMIC DNA]</scope>
    <source>
        <strain evidence="3 4">R5913</strain>
    </source>
</reference>
<dbReference type="SUPFAM" id="SSF51905">
    <property type="entry name" value="FAD/NAD(P)-binding domain"/>
    <property type="match status" value="1"/>
</dbReference>
<evidence type="ECO:0000313" key="4">
    <source>
        <dbReference type="Proteomes" id="UP000326202"/>
    </source>
</evidence>
<dbReference type="InterPro" id="IPR036188">
    <property type="entry name" value="FAD/NAD-bd_sf"/>
</dbReference>
<dbReference type="EMBL" id="CP042906">
    <property type="protein sequence ID" value="QEX17055.1"/>
    <property type="molecule type" value="Genomic_DNA"/>
</dbReference>
<dbReference type="Proteomes" id="UP000326202">
    <property type="component" value="Chromosome"/>
</dbReference>
<dbReference type="RefSeq" id="WP_191908546.1">
    <property type="nucleotide sequence ID" value="NZ_CP042906.1"/>
</dbReference>
<dbReference type="KEGG" id="htq:FRZ44_23510"/>
<dbReference type="AlphaFoldDB" id="A0A5J6MKK1"/>
<dbReference type="Pfam" id="PF01266">
    <property type="entry name" value="DAO"/>
    <property type="match status" value="1"/>
</dbReference>
<keyword evidence="4" id="KW-1185">Reference proteome</keyword>
<keyword evidence="1" id="KW-0560">Oxidoreductase</keyword>
<evidence type="ECO:0000259" key="2">
    <source>
        <dbReference type="Pfam" id="PF01266"/>
    </source>
</evidence>
<dbReference type="GO" id="GO:0005737">
    <property type="term" value="C:cytoplasm"/>
    <property type="evidence" value="ECO:0007669"/>
    <property type="project" value="TreeGrafter"/>
</dbReference>
<dbReference type="PANTHER" id="PTHR13847:SF281">
    <property type="entry name" value="FAD DEPENDENT OXIDOREDUCTASE DOMAIN-CONTAINING PROTEIN"/>
    <property type="match status" value="1"/>
</dbReference>
<dbReference type="GO" id="GO:0016491">
    <property type="term" value="F:oxidoreductase activity"/>
    <property type="evidence" value="ECO:0007669"/>
    <property type="project" value="UniProtKB-KW"/>
</dbReference>
<evidence type="ECO:0000256" key="1">
    <source>
        <dbReference type="ARBA" id="ARBA00023002"/>
    </source>
</evidence>
<dbReference type="Gene3D" id="3.50.50.60">
    <property type="entry name" value="FAD/NAD(P)-binding domain"/>
    <property type="match status" value="1"/>
</dbReference>
<gene>
    <name evidence="3" type="ORF">FRZ44_23510</name>
</gene>